<evidence type="ECO:0000256" key="1">
    <source>
        <dbReference type="ARBA" id="ARBA00008857"/>
    </source>
</evidence>
<evidence type="ECO:0000313" key="9">
    <source>
        <dbReference type="EMBL" id="SFV79714.1"/>
    </source>
</evidence>
<dbReference type="InterPro" id="IPR002104">
    <property type="entry name" value="Integrase_catalytic"/>
</dbReference>
<dbReference type="Gene3D" id="1.10.150.130">
    <property type="match status" value="1"/>
</dbReference>
<evidence type="ECO:0000256" key="6">
    <source>
        <dbReference type="ARBA" id="ARBA00023296"/>
    </source>
</evidence>
<sequence length="400" mass="46360">MGNFTSKMLDELPTPTNRKEYFDDSVKGLTLRVTTTGIKTFSVMKRVNGKMIRTTLGRYPTLTVKQARAKAINILNIINDGINPNKQSIEHELKKITLKQVLDDYITSRGTNLKVDTVNNYRGAFNGYLKDWGEKELLSISRDMVEKRHRKITKQSPTRANTVMRLVRALFNYAMGEYEDADGNPIVLHNPTQRLSHIKAWNREKRKQTIIKSYDLKTWWDAVHALPTHELNAKKPNHSETARDYFIFVLLTGLRRREASTLTWSDIDFKDNTLNIEDTKNHESHALPLTDYLVKLLRQRKANTDSIFVFEGNDPTKPMNDPKKQLAKAREISKLYFNIHDLRRTFITIAESLGVPKYALKQLINHKDARDVTAGYIIMDVERLRQPMNDITDYILEQVK</sequence>
<evidence type="ECO:0000256" key="5">
    <source>
        <dbReference type="ARBA" id="ARBA00023195"/>
    </source>
</evidence>
<evidence type="ECO:0000259" key="7">
    <source>
        <dbReference type="PROSITE" id="PS51898"/>
    </source>
</evidence>
<keyword evidence="2" id="KW-0229">DNA integration</keyword>
<keyword evidence="3" id="KW-0238">DNA-binding</keyword>
<evidence type="ECO:0000256" key="3">
    <source>
        <dbReference type="ARBA" id="ARBA00023125"/>
    </source>
</evidence>
<protein>
    <submittedName>
        <fullName evidence="9">Phage related integrase</fullName>
    </submittedName>
</protein>
<dbReference type="InterPro" id="IPR044068">
    <property type="entry name" value="CB"/>
</dbReference>
<evidence type="ECO:0000256" key="2">
    <source>
        <dbReference type="ARBA" id="ARBA00022908"/>
    </source>
</evidence>
<comment type="similarity">
    <text evidence="1">Belongs to the 'phage' integrase family.</text>
</comment>
<name>A0A1W1DES7_9ZZZZ</name>
<dbReference type="GO" id="GO:0006310">
    <property type="term" value="P:DNA recombination"/>
    <property type="evidence" value="ECO:0007669"/>
    <property type="project" value="UniProtKB-KW"/>
</dbReference>
<gene>
    <name evidence="9" type="ORF">MNB_SUP05-11-301</name>
</gene>
<feature type="domain" description="Core-binding (CB)" evidence="8">
    <location>
        <begin position="96"/>
        <end position="175"/>
    </location>
</feature>
<dbReference type="PANTHER" id="PTHR30629:SF2">
    <property type="entry name" value="PROPHAGE INTEGRASE INTS-RELATED"/>
    <property type="match status" value="1"/>
</dbReference>
<dbReference type="Pfam" id="PF00589">
    <property type="entry name" value="Phage_integrase"/>
    <property type="match status" value="1"/>
</dbReference>
<dbReference type="PROSITE" id="PS51900">
    <property type="entry name" value="CB"/>
    <property type="match status" value="1"/>
</dbReference>
<dbReference type="InterPro" id="IPR025166">
    <property type="entry name" value="Integrase_DNA_bind_dom"/>
</dbReference>
<dbReference type="GO" id="GO:0046718">
    <property type="term" value="P:symbiont entry into host cell"/>
    <property type="evidence" value="ECO:0007669"/>
    <property type="project" value="UniProtKB-KW"/>
</dbReference>
<feature type="domain" description="Tyr recombinase" evidence="7">
    <location>
        <begin position="205"/>
        <end position="389"/>
    </location>
</feature>
<keyword evidence="6" id="KW-1160">Virus entry into host cell</keyword>
<dbReference type="Pfam" id="PF13356">
    <property type="entry name" value="Arm-DNA-bind_3"/>
    <property type="match status" value="1"/>
</dbReference>
<keyword evidence="4" id="KW-0233">DNA recombination</keyword>
<dbReference type="Gene3D" id="1.10.443.10">
    <property type="entry name" value="Intergrase catalytic core"/>
    <property type="match status" value="1"/>
</dbReference>
<dbReference type="AlphaFoldDB" id="A0A1W1DES7"/>
<dbReference type="SUPFAM" id="SSF56349">
    <property type="entry name" value="DNA breaking-rejoining enzymes"/>
    <property type="match status" value="1"/>
</dbReference>
<dbReference type="GO" id="GO:0044826">
    <property type="term" value="P:viral genome integration into host DNA"/>
    <property type="evidence" value="ECO:0007669"/>
    <property type="project" value="UniProtKB-KW"/>
</dbReference>
<dbReference type="InterPro" id="IPR011010">
    <property type="entry name" value="DNA_brk_join_enz"/>
</dbReference>
<dbReference type="InterPro" id="IPR050808">
    <property type="entry name" value="Phage_Integrase"/>
</dbReference>
<dbReference type="PANTHER" id="PTHR30629">
    <property type="entry name" value="PROPHAGE INTEGRASE"/>
    <property type="match status" value="1"/>
</dbReference>
<accession>A0A1W1DES7</accession>
<dbReference type="GO" id="GO:0015074">
    <property type="term" value="P:DNA integration"/>
    <property type="evidence" value="ECO:0007669"/>
    <property type="project" value="UniProtKB-KW"/>
</dbReference>
<dbReference type="Gene3D" id="3.30.160.390">
    <property type="entry name" value="Integrase, DNA-binding domain"/>
    <property type="match status" value="1"/>
</dbReference>
<dbReference type="GO" id="GO:0003677">
    <property type="term" value="F:DNA binding"/>
    <property type="evidence" value="ECO:0007669"/>
    <property type="project" value="UniProtKB-KW"/>
</dbReference>
<keyword evidence="5" id="KW-1179">Viral genome integration</keyword>
<evidence type="ECO:0000259" key="8">
    <source>
        <dbReference type="PROSITE" id="PS51900"/>
    </source>
</evidence>
<dbReference type="InterPro" id="IPR013762">
    <property type="entry name" value="Integrase-like_cat_sf"/>
</dbReference>
<dbReference type="InterPro" id="IPR038488">
    <property type="entry name" value="Integrase_DNA-bd_sf"/>
</dbReference>
<dbReference type="GO" id="GO:0075713">
    <property type="term" value="P:establishment of integrated proviral latency"/>
    <property type="evidence" value="ECO:0007669"/>
    <property type="project" value="UniProtKB-KW"/>
</dbReference>
<evidence type="ECO:0000256" key="4">
    <source>
        <dbReference type="ARBA" id="ARBA00023172"/>
    </source>
</evidence>
<organism evidence="9">
    <name type="scientific">hydrothermal vent metagenome</name>
    <dbReference type="NCBI Taxonomy" id="652676"/>
    <lineage>
        <taxon>unclassified sequences</taxon>
        <taxon>metagenomes</taxon>
        <taxon>ecological metagenomes</taxon>
    </lineage>
</organism>
<dbReference type="EMBL" id="FPHS01000281">
    <property type="protein sequence ID" value="SFV79714.1"/>
    <property type="molecule type" value="Genomic_DNA"/>
</dbReference>
<proteinExistence type="inferred from homology"/>
<dbReference type="InterPro" id="IPR010998">
    <property type="entry name" value="Integrase_recombinase_N"/>
</dbReference>
<dbReference type="PROSITE" id="PS51898">
    <property type="entry name" value="TYR_RECOMBINASE"/>
    <property type="match status" value="1"/>
</dbReference>
<reference evidence="9" key="1">
    <citation type="submission" date="2016-10" db="EMBL/GenBank/DDBJ databases">
        <authorList>
            <person name="de Groot N.N."/>
        </authorList>
    </citation>
    <scope>NUCLEOTIDE SEQUENCE</scope>
</reference>